<sequence length="69" mass="7503">MGNSNCEAFDIENGLYPARRNSSVFTTSAVDIIDHNPSSTTAQGSLHGTVISLFQHLIPENDRGCHSRD</sequence>
<evidence type="ECO:0000313" key="1">
    <source>
        <dbReference type="EMBL" id="VDI63524.1"/>
    </source>
</evidence>
<name>A0A8B6GG86_MYTGA</name>
<dbReference type="Proteomes" id="UP000596742">
    <property type="component" value="Unassembled WGS sequence"/>
</dbReference>
<dbReference type="PANTHER" id="PTHR47018">
    <property type="entry name" value="CXC DOMAIN-CONTAINING PROTEIN-RELATED"/>
    <property type="match status" value="1"/>
</dbReference>
<evidence type="ECO:0000313" key="2">
    <source>
        <dbReference type="Proteomes" id="UP000596742"/>
    </source>
</evidence>
<dbReference type="AlphaFoldDB" id="A0A8B6GG86"/>
<dbReference type="EMBL" id="UYJE01008382">
    <property type="protein sequence ID" value="VDI63524.1"/>
    <property type="molecule type" value="Genomic_DNA"/>
</dbReference>
<comment type="caution">
    <text evidence="1">The sequence shown here is derived from an EMBL/GenBank/DDBJ whole genome shotgun (WGS) entry which is preliminary data.</text>
</comment>
<accession>A0A8B6GG86</accession>
<protein>
    <submittedName>
        <fullName evidence="1">Uncharacterized protein</fullName>
    </submittedName>
</protein>
<gene>
    <name evidence="1" type="ORF">MGAL_10B077479</name>
</gene>
<dbReference type="OrthoDB" id="6152410at2759"/>
<organism evidence="1 2">
    <name type="scientific">Mytilus galloprovincialis</name>
    <name type="common">Mediterranean mussel</name>
    <dbReference type="NCBI Taxonomy" id="29158"/>
    <lineage>
        <taxon>Eukaryota</taxon>
        <taxon>Metazoa</taxon>
        <taxon>Spiralia</taxon>
        <taxon>Lophotrochozoa</taxon>
        <taxon>Mollusca</taxon>
        <taxon>Bivalvia</taxon>
        <taxon>Autobranchia</taxon>
        <taxon>Pteriomorphia</taxon>
        <taxon>Mytilida</taxon>
        <taxon>Mytiloidea</taxon>
        <taxon>Mytilidae</taxon>
        <taxon>Mytilinae</taxon>
        <taxon>Mytilus</taxon>
    </lineage>
</organism>
<keyword evidence="2" id="KW-1185">Reference proteome</keyword>
<reference evidence="1" key="1">
    <citation type="submission" date="2018-11" db="EMBL/GenBank/DDBJ databases">
        <authorList>
            <person name="Alioto T."/>
            <person name="Alioto T."/>
        </authorList>
    </citation>
    <scope>NUCLEOTIDE SEQUENCE</scope>
</reference>
<proteinExistence type="predicted"/>